<dbReference type="SUPFAM" id="SSF51126">
    <property type="entry name" value="Pectin lyase-like"/>
    <property type="match status" value="1"/>
</dbReference>
<protein>
    <submittedName>
        <fullName evidence="1">Uncharacterized protein</fullName>
    </submittedName>
</protein>
<dbReference type="EMBL" id="JADFTS010000002">
    <property type="protein sequence ID" value="KAF9620326.1"/>
    <property type="molecule type" value="Genomic_DNA"/>
</dbReference>
<dbReference type="PANTHER" id="PTHR31321:SF31">
    <property type="entry name" value="PECTINESTERASE QRT1"/>
    <property type="match status" value="1"/>
</dbReference>
<dbReference type="Gene3D" id="2.160.20.10">
    <property type="entry name" value="Single-stranded right-handed beta-helix, Pectin lyase-like"/>
    <property type="match status" value="1"/>
</dbReference>
<dbReference type="Proteomes" id="UP000631114">
    <property type="component" value="Unassembled WGS sequence"/>
</dbReference>
<proteinExistence type="predicted"/>
<gene>
    <name evidence="1" type="ORF">IFM89_011061</name>
</gene>
<evidence type="ECO:0000313" key="2">
    <source>
        <dbReference type="Proteomes" id="UP000631114"/>
    </source>
</evidence>
<comment type="caution">
    <text evidence="1">The sequence shown here is derived from an EMBL/GenBank/DDBJ whole genome shotgun (WGS) entry which is preliminary data.</text>
</comment>
<sequence length="195" mass="22845">MRGVDDDDDEGDFEDDKDAELLKKLSAIDKNLEDKLALLDHTFGRKGRALEEEIKDLNDPILFALLGSQDTLLDLSGAHYFYQCYIQGSIDFSFWSARLIQQLQDQEQSQLRIGVRLWRGHKVFFCKVYNKRDWDVILGNSLGTVWLGEYKCKGRGADLRRQVPWAISFRNEEARPFLDMNFNMNFINEDRWLQL</sequence>
<keyword evidence="2" id="KW-1185">Reference proteome</keyword>
<dbReference type="AlphaFoldDB" id="A0A835ILS9"/>
<dbReference type="InterPro" id="IPR011050">
    <property type="entry name" value="Pectin_lyase_fold/virulence"/>
</dbReference>
<organism evidence="1 2">
    <name type="scientific">Coptis chinensis</name>
    <dbReference type="NCBI Taxonomy" id="261450"/>
    <lineage>
        <taxon>Eukaryota</taxon>
        <taxon>Viridiplantae</taxon>
        <taxon>Streptophyta</taxon>
        <taxon>Embryophyta</taxon>
        <taxon>Tracheophyta</taxon>
        <taxon>Spermatophyta</taxon>
        <taxon>Magnoliopsida</taxon>
        <taxon>Ranunculales</taxon>
        <taxon>Ranunculaceae</taxon>
        <taxon>Coptidoideae</taxon>
        <taxon>Coptis</taxon>
    </lineage>
</organism>
<dbReference type="GO" id="GO:0030599">
    <property type="term" value="F:pectinesterase activity"/>
    <property type="evidence" value="ECO:0007669"/>
    <property type="project" value="TreeGrafter"/>
</dbReference>
<dbReference type="OrthoDB" id="2019149at2759"/>
<name>A0A835ILS9_9MAGN</name>
<evidence type="ECO:0000313" key="1">
    <source>
        <dbReference type="EMBL" id="KAF9620326.1"/>
    </source>
</evidence>
<dbReference type="InterPro" id="IPR012334">
    <property type="entry name" value="Pectin_lyas_fold"/>
</dbReference>
<dbReference type="GO" id="GO:0045490">
    <property type="term" value="P:pectin catabolic process"/>
    <property type="evidence" value="ECO:0007669"/>
    <property type="project" value="TreeGrafter"/>
</dbReference>
<accession>A0A835ILS9</accession>
<reference evidence="1 2" key="1">
    <citation type="submission" date="2020-10" db="EMBL/GenBank/DDBJ databases">
        <title>The Coptis chinensis genome and diversification of protoberbering-type alkaloids.</title>
        <authorList>
            <person name="Wang B."/>
            <person name="Shu S."/>
            <person name="Song C."/>
            <person name="Liu Y."/>
        </authorList>
    </citation>
    <scope>NUCLEOTIDE SEQUENCE [LARGE SCALE GENOMIC DNA]</scope>
    <source>
        <strain evidence="1">HL-2020</strain>
        <tissue evidence="1">Leaf</tissue>
    </source>
</reference>
<dbReference type="PANTHER" id="PTHR31321">
    <property type="entry name" value="ACYL-COA THIOESTER HYDROLASE YBHC-RELATED"/>
    <property type="match status" value="1"/>
</dbReference>